<reference evidence="1 2" key="1">
    <citation type="journal article" date="2018" name="Mol. Plant">
        <title>The genome of Artemisia annua provides insight into the evolution of Asteraceae family and artemisinin biosynthesis.</title>
        <authorList>
            <person name="Shen Q."/>
            <person name="Zhang L."/>
            <person name="Liao Z."/>
            <person name="Wang S."/>
            <person name="Yan T."/>
            <person name="Shi P."/>
            <person name="Liu M."/>
            <person name="Fu X."/>
            <person name="Pan Q."/>
            <person name="Wang Y."/>
            <person name="Lv Z."/>
            <person name="Lu X."/>
            <person name="Zhang F."/>
            <person name="Jiang W."/>
            <person name="Ma Y."/>
            <person name="Chen M."/>
            <person name="Hao X."/>
            <person name="Li L."/>
            <person name="Tang Y."/>
            <person name="Lv G."/>
            <person name="Zhou Y."/>
            <person name="Sun X."/>
            <person name="Brodelius P.E."/>
            <person name="Rose J.K.C."/>
            <person name="Tang K."/>
        </authorList>
    </citation>
    <scope>NUCLEOTIDE SEQUENCE [LARGE SCALE GENOMIC DNA]</scope>
    <source>
        <strain evidence="2">cv. Huhao1</strain>
        <tissue evidence="1">Leaf</tissue>
    </source>
</reference>
<dbReference type="InterPro" id="IPR016142">
    <property type="entry name" value="Citrate_synth-like_lrg_a-sub"/>
</dbReference>
<name>A0A2U1P2A2_ARTAN</name>
<dbReference type="Gene3D" id="1.10.580.10">
    <property type="entry name" value="Citrate Synthase, domain 1"/>
    <property type="match status" value="1"/>
</dbReference>
<gene>
    <name evidence="1" type="ORF">CTI12_AA201900</name>
</gene>
<dbReference type="SUPFAM" id="SSF48256">
    <property type="entry name" value="Citrate synthase"/>
    <property type="match status" value="1"/>
</dbReference>
<dbReference type="OrthoDB" id="1721589at2759"/>
<accession>A0A2U1P2A2</accession>
<dbReference type="GO" id="GO:0046912">
    <property type="term" value="F:acyltransferase activity, acyl groups converted into alkyl on transfer"/>
    <property type="evidence" value="ECO:0007669"/>
    <property type="project" value="InterPro"/>
</dbReference>
<dbReference type="InterPro" id="IPR002020">
    <property type="entry name" value="Citrate_synthase"/>
</dbReference>
<dbReference type="AlphaFoldDB" id="A0A2U1P2A2"/>
<dbReference type="InterPro" id="IPR036969">
    <property type="entry name" value="Citrate_synthase_sf"/>
</dbReference>
<comment type="caution">
    <text evidence="1">The sequence shown here is derived from an EMBL/GenBank/DDBJ whole genome shotgun (WGS) entry which is preliminary data.</text>
</comment>
<keyword evidence="2" id="KW-1185">Reference proteome</keyword>
<evidence type="ECO:0000313" key="2">
    <source>
        <dbReference type="Proteomes" id="UP000245207"/>
    </source>
</evidence>
<evidence type="ECO:0000313" key="1">
    <source>
        <dbReference type="EMBL" id="PWA79894.1"/>
    </source>
</evidence>
<dbReference type="EMBL" id="PKPP01001790">
    <property type="protein sequence ID" value="PWA79894.1"/>
    <property type="molecule type" value="Genomic_DNA"/>
</dbReference>
<dbReference type="Pfam" id="PF00285">
    <property type="entry name" value="Citrate_synt"/>
    <property type="match status" value="1"/>
</dbReference>
<dbReference type="STRING" id="35608.A0A2U1P2A2"/>
<organism evidence="1 2">
    <name type="scientific">Artemisia annua</name>
    <name type="common">Sweet wormwood</name>
    <dbReference type="NCBI Taxonomy" id="35608"/>
    <lineage>
        <taxon>Eukaryota</taxon>
        <taxon>Viridiplantae</taxon>
        <taxon>Streptophyta</taxon>
        <taxon>Embryophyta</taxon>
        <taxon>Tracheophyta</taxon>
        <taxon>Spermatophyta</taxon>
        <taxon>Magnoliopsida</taxon>
        <taxon>eudicotyledons</taxon>
        <taxon>Gunneridae</taxon>
        <taxon>Pentapetalae</taxon>
        <taxon>asterids</taxon>
        <taxon>campanulids</taxon>
        <taxon>Asterales</taxon>
        <taxon>Asteraceae</taxon>
        <taxon>Asteroideae</taxon>
        <taxon>Anthemideae</taxon>
        <taxon>Artemisiinae</taxon>
        <taxon>Artemisia</taxon>
    </lineage>
</organism>
<dbReference type="Proteomes" id="UP000245207">
    <property type="component" value="Unassembled WGS sequence"/>
</dbReference>
<sequence length="100" mass="11316">MSLNSPNPRLARVLDILFILNAEHEMKCSTTAARHLASSGAKIERESKLLLHDFAKELRSSVMLTCQFPIFAGRNFGDDRVFYLGESLAYNQARYSNNHV</sequence>
<proteinExistence type="predicted"/>
<protein>
    <submittedName>
        <fullName evidence="1">Uncharacterized protein</fullName>
    </submittedName>
</protein>